<dbReference type="RefSeq" id="WP_007922512.1">
    <property type="nucleotide sequence ID" value="NZ_ADVG01000005.1"/>
</dbReference>
<dbReference type="AlphaFoldDB" id="D6U8B7"/>
<evidence type="ECO:0000313" key="2">
    <source>
        <dbReference type="EMBL" id="EFH80128.1"/>
    </source>
</evidence>
<name>D6U8B7_KTERA</name>
<reference evidence="2 3" key="1">
    <citation type="journal article" date="2011" name="Stand. Genomic Sci.">
        <title>Non-contiguous finished genome sequence and contextual data of the filamentous soil bacterium Ktedonobacter racemifer type strain (SOSP1-21).</title>
        <authorList>
            <person name="Chang Y.J."/>
            <person name="Land M."/>
            <person name="Hauser L."/>
            <person name="Chertkov O."/>
            <person name="Del Rio T.G."/>
            <person name="Nolan M."/>
            <person name="Copeland A."/>
            <person name="Tice H."/>
            <person name="Cheng J.F."/>
            <person name="Lucas S."/>
            <person name="Han C."/>
            <person name="Goodwin L."/>
            <person name="Pitluck S."/>
            <person name="Ivanova N."/>
            <person name="Ovchinikova G."/>
            <person name="Pati A."/>
            <person name="Chen A."/>
            <person name="Palaniappan K."/>
            <person name="Mavromatis K."/>
            <person name="Liolios K."/>
            <person name="Brettin T."/>
            <person name="Fiebig A."/>
            <person name="Rohde M."/>
            <person name="Abt B."/>
            <person name="Goker M."/>
            <person name="Detter J.C."/>
            <person name="Woyke T."/>
            <person name="Bristow J."/>
            <person name="Eisen J.A."/>
            <person name="Markowitz V."/>
            <person name="Hugenholtz P."/>
            <person name="Kyrpides N.C."/>
            <person name="Klenk H.P."/>
            <person name="Lapidus A."/>
        </authorList>
    </citation>
    <scope>NUCLEOTIDE SEQUENCE [LARGE SCALE GENOMIC DNA]</scope>
    <source>
        <strain evidence="3">DSM 44963</strain>
    </source>
</reference>
<evidence type="ECO:0000313" key="3">
    <source>
        <dbReference type="Proteomes" id="UP000004508"/>
    </source>
</evidence>
<keyword evidence="3" id="KW-1185">Reference proteome</keyword>
<proteinExistence type="predicted"/>
<accession>D6U8B7</accession>
<dbReference type="InParanoid" id="D6U8B7"/>
<feature type="compositionally biased region" description="Pro residues" evidence="1">
    <location>
        <begin position="438"/>
        <end position="456"/>
    </location>
</feature>
<dbReference type="EMBL" id="ADVG01000005">
    <property type="protein sequence ID" value="EFH80128.1"/>
    <property type="molecule type" value="Genomic_DNA"/>
</dbReference>
<protein>
    <recommendedName>
        <fullName evidence="4">Transposase IS4 family protein</fullName>
    </recommendedName>
</protein>
<comment type="caution">
    <text evidence="2">The sequence shown here is derived from an EMBL/GenBank/DDBJ whole genome shotgun (WGS) entry which is preliminary data.</text>
</comment>
<sequence length="542" mass="59919">MISIADGSVRIQTSAESQPATPSWLGEVALVASHLQKQGILNKICERVRFARRRFGRYDVLDFLAVLFGYAISGERTLEAFYEAVHPFASAFMALFGRASLPAASTLSRFLAALPAESVEALRTLFLEDLLARRLSTEEQDAGMWDRQGNRWLVFDVDGTREAARQRALPETPDRPAPQRRLRPLCAPGYTGRKRGEIVRTRTTVLQMHTHQWVASFGNPGNGKYREELRRATSSIQTYIKAHGFLAERTLLRLDGQYGTGAVVSDLGDFSYVTRGKDYSLLDRADVQTRLHLPADQHLRSSESGICRALYDCPAQRLNEDGPLVRIIVATHPVPAKKKKKRQVGRIRNGVVYELFLTNLPQSAFTASDVVSLYLHRGAFETALEDEDQEQEPDRWCSHSAWGQEAWQCISQWTWNVRLELGHILAPEPLRTTEFAPAIPPQPELAPTPPSSPPASAPASGYAPPATATSWKAGRFTGADFPLQPDGTLRCPAGNVLVPHEHRRDAMAVCGSSMGRAFATAVRVCCGSNVNGVGAQRPNRAR</sequence>
<feature type="compositionally biased region" description="Low complexity" evidence="1">
    <location>
        <begin position="457"/>
        <end position="468"/>
    </location>
</feature>
<feature type="region of interest" description="Disordered" evidence="1">
    <location>
        <begin position="434"/>
        <end position="468"/>
    </location>
</feature>
<evidence type="ECO:0000256" key="1">
    <source>
        <dbReference type="SAM" id="MobiDB-lite"/>
    </source>
</evidence>
<dbReference type="eggNOG" id="ENOG5033RSV">
    <property type="taxonomic scope" value="Bacteria"/>
</dbReference>
<gene>
    <name evidence="2" type="ORF">Krac_0682</name>
</gene>
<organism evidence="2 3">
    <name type="scientific">Ktedonobacter racemifer DSM 44963</name>
    <dbReference type="NCBI Taxonomy" id="485913"/>
    <lineage>
        <taxon>Bacteria</taxon>
        <taxon>Bacillati</taxon>
        <taxon>Chloroflexota</taxon>
        <taxon>Ktedonobacteria</taxon>
        <taxon>Ktedonobacterales</taxon>
        <taxon>Ktedonobacteraceae</taxon>
        <taxon>Ktedonobacter</taxon>
    </lineage>
</organism>
<evidence type="ECO:0008006" key="4">
    <source>
        <dbReference type="Google" id="ProtNLM"/>
    </source>
</evidence>
<dbReference type="Proteomes" id="UP000004508">
    <property type="component" value="Unassembled WGS sequence"/>
</dbReference>